<keyword evidence="4" id="KW-1185">Reference proteome</keyword>
<dbReference type="EMBL" id="JBFOLK010000010">
    <property type="protein sequence ID" value="KAL2480010.1"/>
    <property type="molecule type" value="Genomic_DNA"/>
</dbReference>
<keyword evidence="1" id="KW-1133">Transmembrane helix</keyword>
<evidence type="ECO:0000313" key="4">
    <source>
        <dbReference type="Proteomes" id="UP001604336"/>
    </source>
</evidence>
<reference evidence="4" key="1">
    <citation type="submission" date="2024-07" db="EMBL/GenBank/DDBJ databases">
        <title>Two chromosome-level genome assemblies of Korean endemic species Abeliophyllum distichum and Forsythia ovata (Oleaceae).</title>
        <authorList>
            <person name="Jang H."/>
        </authorList>
    </citation>
    <scope>NUCLEOTIDE SEQUENCE [LARGE SCALE GENOMIC DNA]</scope>
</reference>
<evidence type="ECO:0008006" key="5">
    <source>
        <dbReference type="Google" id="ProtNLM"/>
    </source>
</evidence>
<proteinExistence type="predicted"/>
<feature type="transmembrane region" description="Helical" evidence="1">
    <location>
        <begin position="104"/>
        <end position="122"/>
    </location>
</feature>
<gene>
    <name evidence="2" type="ORF">Adt_32968</name>
    <name evidence="3" type="ORF">Adt_32976</name>
</gene>
<evidence type="ECO:0000313" key="2">
    <source>
        <dbReference type="EMBL" id="KAL2480002.1"/>
    </source>
</evidence>
<comment type="caution">
    <text evidence="2">The sequence shown here is derived from an EMBL/GenBank/DDBJ whole genome shotgun (WGS) entry which is preliminary data.</text>
</comment>
<dbReference type="AlphaFoldDB" id="A0ABD1QUW8"/>
<dbReference type="EMBL" id="JBFOLK010000010">
    <property type="protein sequence ID" value="KAL2480002.1"/>
    <property type="molecule type" value="Genomic_DNA"/>
</dbReference>
<evidence type="ECO:0000256" key="1">
    <source>
        <dbReference type="SAM" id="Phobius"/>
    </source>
</evidence>
<dbReference type="Proteomes" id="UP001604336">
    <property type="component" value="Unassembled WGS sequence"/>
</dbReference>
<keyword evidence="1" id="KW-0472">Membrane</keyword>
<name>A0ABD1QUW8_9LAMI</name>
<sequence length="126" mass="13957">MNNFRYAIRLCPTKRSANEYNQERLIQFGRPIERIFSKNNCETATKAESDQAKGSEKSLCTSIGARVMLRANLATHNGLVNGAMGTLVDIVYAINCKPPFDSPLAIMVDFVTLIITVALVFMRAAK</sequence>
<keyword evidence="1" id="KW-0812">Transmembrane</keyword>
<organism evidence="2 4">
    <name type="scientific">Abeliophyllum distichum</name>
    <dbReference type="NCBI Taxonomy" id="126358"/>
    <lineage>
        <taxon>Eukaryota</taxon>
        <taxon>Viridiplantae</taxon>
        <taxon>Streptophyta</taxon>
        <taxon>Embryophyta</taxon>
        <taxon>Tracheophyta</taxon>
        <taxon>Spermatophyta</taxon>
        <taxon>Magnoliopsida</taxon>
        <taxon>eudicotyledons</taxon>
        <taxon>Gunneridae</taxon>
        <taxon>Pentapetalae</taxon>
        <taxon>asterids</taxon>
        <taxon>lamiids</taxon>
        <taxon>Lamiales</taxon>
        <taxon>Oleaceae</taxon>
        <taxon>Forsythieae</taxon>
        <taxon>Abeliophyllum</taxon>
    </lineage>
</organism>
<protein>
    <recommendedName>
        <fullName evidence="5">DNA helicase</fullName>
    </recommendedName>
</protein>
<accession>A0ABD1QUW8</accession>
<evidence type="ECO:0000313" key="3">
    <source>
        <dbReference type="EMBL" id="KAL2480010.1"/>
    </source>
</evidence>
<reference evidence="2" key="2">
    <citation type="submission" date="2024-07" db="EMBL/GenBank/DDBJ databases">
        <title>Two chromosome-level genome assemblies of Korean endemic species Abeliophyllum distichum and Forsythia ovata (Oleaceae).</title>
        <authorList>
            <person name="Mun J.H."/>
        </authorList>
    </citation>
    <scope>NUCLEOTIDE SEQUENCE</scope>
    <source>
        <strain evidence="2">KNKB198505000391</strain>
        <tissue evidence="2">Leaf</tissue>
    </source>
</reference>